<dbReference type="Proteomes" id="UP001234581">
    <property type="component" value="Unassembled WGS sequence"/>
</dbReference>
<evidence type="ECO:0000313" key="2">
    <source>
        <dbReference type="Proteomes" id="UP001234581"/>
    </source>
</evidence>
<keyword evidence="2" id="KW-1185">Reference proteome</keyword>
<organism evidence="1 2">
    <name type="scientific">Lichtheimia ornata</name>
    <dbReference type="NCBI Taxonomy" id="688661"/>
    <lineage>
        <taxon>Eukaryota</taxon>
        <taxon>Fungi</taxon>
        <taxon>Fungi incertae sedis</taxon>
        <taxon>Mucoromycota</taxon>
        <taxon>Mucoromycotina</taxon>
        <taxon>Mucoromycetes</taxon>
        <taxon>Mucorales</taxon>
        <taxon>Lichtheimiaceae</taxon>
        <taxon>Lichtheimia</taxon>
    </lineage>
</organism>
<accession>A0AAD7V303</accession>
<sequence length="197" mass="22410">MSRTAQKIFFGRRRRRGRPPDPVWLVATLRNLGLASLIVKLSHKVQLAKPSTLLYSKPHVSFSELASSGRVRPNAEEWSVVGGWLLPWRYRCFLLFVAIPTLCLVSTEGKFGLNTLARLAFCFGSTTPHHDFRFPVTNNKGVLVYMEKVFGQAVQFRASSSLWVRLPACIKRSMTMAFWKSMVTVLRLVLSLEDFFS</sequence>
<evidence type="ECO:0000313" key="1">
    <source>
        <dbReference type="EMBL" id="KAJ8656756.1"/>
    </source>
</evidence>
<name>A0AAD7V303_9FUNG</name>
<dbReference type="RefSeq" id="XP_058341669.1">
    <property type="nucleotide sequence ID" value="XM_058487618.1"/>
</dbReference>
<protein>
    <submittedName>
        <fullName evidence="1">Uncharacterized protein</fullName>
    </submittedName>
</protein>
<proteinExistence type="predicted"/>
<gene>
    <name evidence="1" type="ORF">O0I10_007603</name>
</gene>
<dbReference type="GeneID" id="83215011"/>
<dbReference type="AlphaFoldDB" id="A0AAD7V303"/>
<reference evidence="1 2" key="1">
    <citation type="submission" date="2023-03" db="EMBL/GenBank/DDBJ databases">
        <title>Genome sequence of Lichtheimia ornata CBS 291.66.</title>
        <authorList>
            <person name="Mohabir J.T."/>
            <person name="Shea T.P."/>
            <person name="Kurbessoian T."/>
            <person name="Berby B."/>
            <person name="Fontaine J."/>
            <person name="Livny J."/>
            <person name="Gnirke A."/>
            <person name="Stajich J.E."/>
            <person name="Cuomo C.A."/>
        </authorList>
    </citation>
    <scope>NUCLEOTIDE SEQUENCE [LARGE SCALE GENOMIC DNA]</scope>
    <source>
        <strain evidence="1">CBS 291.66</strain>
    </source>
</reference>
<dbReference type="EMBL" id="JARTCD010000037">
    <property type="protein sequence ID" value="KAJ8656756.1"/>
    <property type="molecule type" value="Genomic_DNA"/>
</dbReference>
<comment type="caution">
    <text evidence="1">The sequence shown here is derived from an EMBL/GenBank/DDBJ whole genome shotgun (WGS) entry which is preliminary data.</text>
</comment>